<dbReference type="RefSeq" id="WP_095260213.1">
    <property type="nucleotide sequence ID" value="NZ_NPBV01000001.1"/>
</dbReference>
<sequence>MKNKIQIFSDFILEDAVSLSVINEYKDKIPPQVINIWKEYGFGSTLQGYIKIINPHSLNDLIKEVYIRHQEAIPLFVTSMGDVIVWVKNRYLSLLNFRKNRVDIIAAGFDFFLEDLNDKSFLVEELDWLPYPQAISIHGIPLFNECYAYVPLLGLGGSETVKNLKRVKFREHIYLSSQVLGPIT</sequence>
<evidence type="ECO:0008006" key="5">
    <source>
        <dbReference type="Google" id="ProtNLM"/>
    </source>
</evidence>
<organism evidence="3 4">
    <name type="scientific">Terribacillus saccharophilus</name>
    <dbReference type="NCBI Taxonomy" id="361277"/>
    <lineage>
        <taxon>Bacteria</taxon>
        <taxon>Bacillati</taxon>
        <taxon>Bacillota</taxon>
        <taxon>Bacilli</taxon>
        <taxon>Bacillales</taxon>
        <taxon>Bacillaceae</taxon>
        <taxon>Terribacillus</taxon>
    </lineage>
</organism>
<dbReference type="Pfam" id="PF08906">
    <property type="entry name" value="T6SS_Tdi1_C"/>
    <property type="match status" value="1"/>
</dbReference>
<dbReference type="InterPro" id="IPR015002">
    <property type="entry name" value="T6SS_Tdi1_C"/>
</dbReference>
<evidence type="ECO:0000313" key="3">
    <source>
        <dbReference type="EMBL" id="PAD23106.1"/>
    </source>
</evidence>
<feature type="domain" description="GAD-related" evidence="1">
    <location>
        <begin position="9"/>
        <end position="89"/>
    </location>
</feature>
<dbReference type="EMBL" id="NPBV01000001">
    <property type="protein sequence ID" value="PAD23106.1"/>
    <property type="molecule type" value="Genomic_DNA"/>
</dbReference>
<protein>
    <recommendedName>
        <fullName evidence="5">DUF1851 domain-containing protein</fullName>
    </recommendedName>
</protein>
<feature type="domain" description="T6SS immunity protein Tdi1 C-terminal" evidence="2">
    <location>
        <begin position="107"/>
        <end position="178"/>
    </location>
</feature>
<accession>A0A268AG72</accession>
<dbReference type="Pfam" id="PF08887">
    <property type="entry name" value="GAD-like"/>
    <property type="match status" value="1"/>
</dbReference>
<dbReference type="AlphaFoldDB" id="A0A268AG72"/>
<reference evidence="3 4" key="1">
    <citation type="submission" date="2017-07" db="EMBL/GenBank/DDBJ databases">
        <title>Isolation and whole genome analysis of endospore-forming bacteria from heroin.</title>
        <authorList>
            <person name="Kalinowski J."/>
            <person name="Ahrens B."/>
            <person name="Al-Dilaimi A."/>
            <person name="Winkler A."/>
            <person name="Wibberg D."/>
            <person name="Schleenbecker U."/>
            <person name="Ruckert C."/>
            <person name="Wolfel R."/>
            <person name="Grass G."/>
        </authorList>
    </citation>
    <scope>NUCLEOTIDE SEQUENCE [LARGE SCALE GENOMIC DNA]</scope>
    <source>
        <strain evidence="3 4">7528</strain>
    </source>
</reference>
<evidence type="ECO:0000313" key="4">
    <source>
        <dbReference type="Proteomes" id="UP000216013"/>
    </source>
</evidence>
<dbReference type="InterPro" id="IPR014983">
    <property type="entry name" value="GAD-rel"/>
</dbReference>
<comment type="caution">
    <text evidence="3">The sequence shown here is derived from an EMBL/GenBank/DDBJ whole genome shotgun (WGS) entry which is preliminary data.</text>
</comment>
<name>A0A268AG72_9BACI</name>
<dbReference type="Proteomes" id="UP000216013">
    <property type="component" value="Unassembled WGS sequence"/>
</dbReference>
<evidence type="ECO:0000259" key="1">
    <source>
        <dbReference type="Pfam" id="PF08887"/>
    </source>
</evidence>
<evidence type="ECO:0000259" key="2">
    <source>
        <dbReference type="Pfam" id="PF08906"/>
    </source>
</evidence>
<proteinExistence type="predicted"/>
<gene>
    <name evidence="3" type="ORF">CHH64_00375</name>
</gene>